<accession>A0A1I7T1J6</accession>
<evidence type="ECO:0000313" key="3">
    <source>
        <dbReference type="WBParaSite" id="Csp11.Scaffold462.g1523.t1"/>
    </source>
</evidence>
<dbReference type="AlphaFoldDB" id="A0A1I7T1J6"/>
<keyword evidence="2" id="KW-1185">Reference proteome</keyword>
<dbReference type="GO" id="GO:0003676">
    <property type="term" value="F:nucleic acid binding"/>
    <property type="evidence" value="ECO:0007669"/>
    <property type="project" value="InterPro"/>
</dbReference>
<dbReference type="WBParaSite" id="Csp11.Scaffold462.g1523.t1">
    <property type="protein sequence ID" value="Csp11.Scaffold462.g1523.t1"/>
    <property type="gene ID" value="Csp11.Scaffold462.g1523"/>
</dbReference>
<dbReference type="InterPro" id="IPR012337">
    <property type="entry name" value="RNaseH-like_sf"/>
</dbReference>
<organism evidence="2 3">
    <name type="scientific">Caenorhabditis tropicalis</name>
    <dbReference type="NCBI Taxonomy" id="1561998"/>
    <lineage>
        <taxon>Eukaryota</taxon>
        <taxon>Metazoa</taxon>
        <taxon>Ecdysozoa</taxon>
        <taxon>Nematoda</taxon>
        <taxon>Chromadorea</taxon>
        <taxon>Rhabditida</taxon>
        <taxon>Rhabditina</taxon>
        <taxon>Rhabditomorpha</taxon>
        <taxon>Rhabditoidea</taxon>
        <taxon>Rhabditidae</taxon>
        <taxon>Peloderinae</taxon>
        <taxon>Caenorhabditis</taxon>
    </lineage>
</organism>
<evidence type="ECO:0000259" key="1">
    <source>
        <dbReference type="PROSITE" id="PS50994"/>
    </source>
</evidence>
<protein>
    <submittedName>
        <fullName evidence="3">Integrase catalytic domain-containing protein</fullName>
    </submittedName>
</protein>
<evidence type="ECO:0000313" key="2">
    <source>
        <dbReference type="Proteomes" id="UP000095282"/>
    </source>
</evidence>
<dbReference type="STRING" id="1561998.A0A1I7T1J6"/>
<dbReference type="eggNOG" id="KOG0017">
    <property type="taxonomic scope" value="Eukaryota"/>
</dbReference>
<dbReference type="InterPro" id="IPR036397">
    <property type="entry name" value="RNaseH_sf"/>
</dbReference>
<dbReference type="SUPFAM" id="SSF53098">
    <property type="entry name" value="Ribonuclease H-like"/>
    <property type="match status" value="1"/>
</dbReference>
<dbReference type="Gene3D" id="3.30.420.10">
    <property type="entry name" value="Ribonuclease H-like superfamily/Ribonuclease H"/>
    <property type="match status" value="1"/>
</dbReference>
<dbReference type="InterPro" id="IPR001584">
    <property type="entry name" value="Integrase_cat-core"/>
</dbReference>
<proteinExistence type="predicted"/>
<feature type="domain" description="Integrase catalytic" evidence="1">
    <location>
        <begin position="62"/>
        <end position="263"/>
    </location>
</feature>
<dbReference type="Proteomes" id="UP000095282">
    <property type="component" value="Unplaced"/>
</dbReference>
<dbReference type="GO" id="GO:0015074">
    <property type="term" value="P:DNA integration"/>
    <property type="evidence" value="ECO:0007669"/>
    <property type="project" value="InterPro"/>
</dbReference>
<dbReference type="PANTHER" id="PTHR47331">
    <property type="entry name" value="PHD-TYPE DOMAIN-CONTAINING PROTEIN"/>
    <property type="match status" value="1"/>
</dbReference>
<dbReference type="PROSITE" id="PS50994">
    <property type="entry name" value="INTEGRASE"/>
    <property type="match status" value="1"/>
</dbReference>
<sequence>MHRTDMHAGPMTTLGLLLERYGGTSWRTAVKKELDKCITCRKMNKHSFREAPQGDLPERRTNESRPFQHIGVDFMGPFKTFIRNSPEVEKTYIALFTCASTRLKHLERTYSLSTDEFLQALSRFMSRRGYPDTITSDNAATFKLTAEILNKHSERDDEIFSELIFNKIDEKKLNILEKEMTKKRVKWYFNTALSPWQGGFYERLVGSVKKGLKHGLGNNTHKLKDFETLMIECESLINRRPLTYIDEKSEDAQILRPCDIITP</sequence>
<name>A0A1I7T1J6_9PELO</name>
<reference evidence="3" key="1">
    <citation type="submission" date="2016-11" db="UniProtKB">
        <authorList>
            <consortium name="WormBaseParasite"/>
        </authorList>
    </citation>
    <scope>IDENTIFICATION</scope>
</reference>